<sequence length="457" mass="50697">MYNITESNATKATNSDKGISIGVIGPEALVKQILKVLKSFPSFQPIPIAYRKEDEAPGLAEEIADEVEVLLVSGPVPYRKIREETNLKVALHHIPLTDTSFFRALSRLKNALGPERRLRVSIDTVGMQMVDKSLKEINETRVDAVHYVGLAYPSRETLTAFHKHQFESGACDAVMTAEGSVAHALSELGIPCEWIVPTDQNIVVALERALLSTETRQSKEAQIVVGLLNVDQFEKHIHYHSSEHEVQKFKLEIHRILLDYVESLDGCLTHLGGDEYLFFTTRGIFERETGGYKTIPLGKHAYHKLGLSLSIGIGFGRSANEAGTHARTALRKSKEAGGDACFIVREDRTLIGPLSMSDPLTLDLSLTDEGLLKKAEKAGMTSDYLSKLMAQTARTGKTDYKVHELAAILDITVRSTHRLLLQWIDHELVKVAGVEKVPKGRPRQIFRLSFLEDKAGV</sequence>
<dbReference type="InterPro" id="IPR043128">
    <property type="entry name" value="Rev_trsase/Diguanyl_cyclase"/>
</dbReference>
<keyword evidence="2" id="KW-1185">Reference proteome</keyword>
<dbReference type="EMBL" id="JBHSOW010000068">
    <property type="protein sequence ID" value="MFC5651161.1"/>
    <property type="molecule type" value="Genomic_DNA"/>
</dbReference>
<dbReference type="Pfam" id="PF24898">
    <property type="entry name" value="GGDEF_GdpP"/>
    <property type="match status" value="1"/>
</dbReference>
<dbReference type="Gene3D" id="3.30.70.270">
    <property type="match status" value="1"/>
</dbReference>
<proteinExistence type="predicted"/>
<reference evidence="2" key="1">
    <citation type="journal article" date="2019" name="Int. J. Syst. Evol. Microbiol.">
        <title>The Global Catalogue of Microorganisms (GCM) 10K type strain sequencing project: providing services to taxonomists for standard genome sequencing and annotation.</title>
        <authorList>
            <consortium name="The Broad Institute Genomics Platform"/>
            <consortium name="The Broad Institute Genome Sequencing Center for Infectious Disease"/>
            <person name="Wu L."/>
            <person name="Ma J."/>
        </authorList>
    </citation>
    <scope>NUCLEOTIDE SEQUENCE [LARGE SCALE GENOMIC DNA]</scope>
    <source>
        <strain evidence="2">CGMCC 1.3240</strain>
    </source>
</reference>
<evidence type="ECO:0000313" key="1">
    <source>
        <dbReference type="EMBL" id="MFC5651161.1"/>
    </source>
</evidence>
<accession>A0ABW0W359</accession>
<evidence type="ECO:0008006" key="3">
    <source>
        <dbReference type="Google" id="ProtNLM"/>
    </source>
</evidence>
<protein>
    <recommendedName>
        <fullName evidence="3">GGDEF domain-containing protein</fullName>
    </recommendedName>
</protein>
<dbReference type="Proteomes" id="UP001596047">
    <property type="component" value="Unassembled WGS sequence"/>
</dbReference>
<dbReference type="RefSeq" id="WP_379189757.1">
    <property type="nucleotide sequence ID" value="NZ_JBHSOW010000068.1"/>
</dbReference>
<organism evidence="1 2">
    <name type="scientific">Paenibacillus solisilvae</name>
    <dbReference type="NCBI Taxonomy" id="2486751"/>
    <lineage>
        <taxon>Bacteria</taxon>
        <taxon>Bacillati</taxon>
        <taxon>Bacillota</taxon>
        <taxon>Bacilli</taxon>
        <taxon>Bacillales</taxon>
        <taxon>Paenibacillaceae</taxon>
        <taxon>Paenibacillus</taxon>
    </lineage>
</organism>
<comment type="caution">
    <text evidence="1">The sequence shown here is derived from an EMBL/GenBank/DDBJ whole genome shotgun (WGS) entry which is preliminary data.</text>
</comment>
<evidence type="ECO:0000313" key="2">
    <source>
        <dbReference type="Proteomes" id="UP001596047"/>
    </source>
</evidence>
<name>A0ABW0W359_9BACL</name>
<gene>
    <name evidence="1" type="ORF">ACFPYJ_19025</name>
</gene>